<name>A0A0B4X0S5_9HYPH</name>
<proteinExistence type="predicted"/>
<dbReference type="PROSITE" id="PS50005">
    <property type="entry name" value="TPR"/>
    <property type="match status" value="1"/>
</dbReference>
<dbReference type="SMART" id="SM00028">
    <property type="entry name" value="TPR"/>
    <property type="match status" value="2"/>
</dbReference>
<accession>A0A0B4X0S5</accession>
<dbReference type="Proteomes" id="UP000031368">
    <property type="component" value="Chromosome"/>
</dbReference>
<organism evidence="3 4">
    <name type="scientific">Rhizobium gallicum bv. gallicum R602sp</name>
    <dbReference type="NCBI Taxonomy" id="1041138"/>
    <lineage>
        <taxon>Bacteria</taxon>
        <taxon>Pseudomonadati</taxon>
        <taxon>Pseudomonadota</taxon>
        <taxon>Alphaproteobacteria</taxon>
        <taxon>Hyphomicrobiales</taxon>
        <taxon>Rhizobiaceae</taxon>
        <taxon>Rhizobium/Agrobacterium group</taxon>
        <taxon>Rhizobium</taxon>
    </lineage>
</organism>
<dbReference type="RefSeq" id="WP_039844033.1">
    <property type="nucleotide sequence ID" value="NZ_CP006877.1"/>
</dbReference>
<dbReference type="HOGENOM" id="CLU_114955_0_0_5"/>
<dbReference type="InterPro" id="IPR011990">
    <property type="entry name" value="TPR-like_helical_dom_sf"/>
</dbReference>
<evidence type="ECO:0000256" key="2">
    <source>
        <dbReference type="SAM" id="SignalP"/>
    </source>
</evidence>
<keyword evidence="4" id="KW-1185">Reference proteome</keyword>
<reference evidence="3 4" key="1">
    <citation type="submission" date="2013-11" db="EMBL/GenBank/DDBJ databases">
        <title>Complete genome sequence of Rhizobium gallicum bv. gallicum R602.</title>
        <authorList>
            <person name="Bustos P."/>
            <person name="Santamaria R.I."/>
            <person name="Lozano L."/>
            <person name="Acosta J.L."/>
            <person name="Ormeno-Orrillo E."/>
            <person name="Rogel M.A."/>
            <person name="Romero D."/>
            <person name="Cevallos M.A."/>
            <person name="Martinez-Romero E."/>
            <person name="Gonzalez V."/>
        </authorList>
    </citation>
    <scope>NUCLEOTIDE SEQUENCE [LARGE SCALE GENOMIC DNA]</scope>
    <source>
        <strain evidence="3 4">R602</strain>
    </source>
</reference>
<dbReference type="Gene3D" id="1.25.40.10">
    <property type="entry name" value="Tetratricopeptide repeat domain"/>
    <property type="match status" value="1"/>
</dbReference>
<dbReference type="Pfam" id="PF13432">
    <property type="entry name" value="TPR_16"/>
    <property type="match status" value="1"/>
</dbReference>
<dbReference type="AlphaFoldDB" id="A0A0B4X0S5"/>
<protein>
    <submittedName>
        <fullName evidence="3">Tetratricopeptide repeat-containing protein</fullName>
    </submittedName>
</protein>
<dbReference type="KEGG" id="rga:RGR602_CH00801"/>
<evidence type="ECO:0000256" key="1">
    <source>
        <dbReference type="PROSITE-ProRule" id="PRU00339"/>
    </source>
</evidence>
<dbReference type="SUPFAM" id="SSF48452">
    <property type="entry name" value="TPR-like"/>
    <property type="match status" value="1"/>
</dbReference>
<feature type="signal peptide" evidence="2">
    <location>
        <begin position="1"/>
        <end position="28"/>
    </location>
</feature>
<feature type="chain" id="PRO_5002098443" evidence="2">
    <location>
        <begin position="29"/>
        <end position="181"/>
    </location>
</feature>
<evidence type="ECO:0000313" key="4">
    <source>
        <dbReference type="Proteomes" id="UP000031368"/>
    </source>
</evidence>
<dbReference type="EMBL" id="CP006877">
    <property type="protein sequence ID" value="AJD40163.1"/>
    <property type="molecule type" value="Genomic_DNA"/>
</dbReference>
<evidence type="ECO:0000313" key="3">
    <source>
        <dbReference type="EMBL" id="AJD40163.1"/>
    </source>
</evidence>
<dbReference type="InterPro" id="IPR019734">
    <property type="entry name" value="TPR_rpt"/>
</dbReference>
<gene>
    <name evidence="3" type="ORF">RGR602_CH00801</name>
</gene>
<feature type="repeat" description="TPR" evidence="1">
    <location>
        <begin position="97"/>
        <end position="130"/>
    </location>
</feature>
<sequence>MTTTIVRIASLVLGGCIAASMLSTPVFAVGGGGGGGSNTPTCKKGQIYDKRSKQCVKQQSANVTDENRTDYAYSLAKAGRYEEALAILDTVKDQNNAEVLNYRGYATRKLGRTDEGISYYLQSVKLDPQYAKVREYLGEAYVVKGRIDLAKEQLNMIKAICGTGCEEYQDLNAVILDPSKI</sequence>
<keyword evidence="2" id="KW-0732">Signal</keyword>
<keyword evidence="1" id="KW-0802">TPR repeat</keyword>